<reference evidence="7" key="1">
    <citation type="submission" date="2018-01" db="EMBL/GenBank/DDBJ databases">
        <authorList>
            <person name="Clerissi C."/>
        </authorList>
    </citation>
    <scope>NUCLEOTIDE SEQUENCE</scope>
    <source>
        <strain evidence="7">Cupriavidus oxalaticus LMG 2235</strain>
    </source>
</reference>
<sequence length="1080" mass="113527">MTSPARRNRRHAAFAAALLALAGWQGAHAEDIDLFTGLQNNAGTKPNVLLLLDNASTWNAATTIRGCDVPDVVSANNAGTDVGAIQCALYRAVNTLVTNEQLAGNINMGLMMFGTGTNPGGKFRYPSAAPYTLPLMDLENGGKFLEYIKSIDRQADNSNNSQVGGGMQEAWAFFSGKKGLSGTQYASPITNPCQKNFVIYIANAVNNGKPQDTGTEARDALAAAGASARQLTQLKLDTAANKYESNWGDEWARFMYETDVNGNLDNNQNIITYTIAVTDDRNPDYVESTRSMADNAGGKRYVVSLGDVDALVNALLQIFNEMQAVNNVFSSVSLPVSVNGQGSYLNQIYIGMFRPDATAAPRWMGNLKQYKLGYDNKNQIVVLDANPSGPNQQSAISNAGTGFISPNAKSFWTAEPPLGFSGSSYTGSPASGWPAKGFWVNSPSGAAGALDSADGVAGVVGGDGEIVEKGGAGEMLRAQFTTDQSGRKLYTCPSGVCSGKTLASFDTSNGWLAGTGGQAALNATAADVSNLIRWVRGRDVRALGDSAIAGAEQQKGPGGSVTVRGSVHGDVLHSRPVVINYGGTTGVVVFYGANDGVFHAVNGNQDIGIGGVRPGGELWGFIPPEFYGKLGRLYTNQPEVQLSGSPTGSGAKPRDYFFDGTTTVFQDLRDPAKPRVVIYLTARRGGRLTYALDVTDPLAPEFLWKADSTSIPELGQTWSQPRVIRVKGYANPLVVMGAGYDPAEDAEPSQGGSGSGQGRGVIVFDAFEGKVVRAWLADCTGLAATVCTTPAGLNRAIPSDVAVVDRNGDGLVDKGYVGDVGGNVWRLDFETAAGIGSDAWTLQKFASLGGAQATNDARKFMYPPDVITTGNYDAVMIGSGDREHPLYTTSTTPGLAYNVSNRFYMLKDTVLTGGLPSTWTALTEADLFDATSTAYTDTTAGKGFYLVLGTGEKVVNAPLTVAGYTYFGTNQPSVPKSGVCYPDLGIARGYAVSFLTGKGLNNNRHVVFNNGGLPPSPVFGVVAVTDAAGNTSNVPVLIGGGNQTGPGGGDNTSSLGAQKISPPGIGKRKRTYWYTQTDRK</sequence>
<dbReference type="Pfam" id="PF05567">
    <property type="entry name" value="T4P_PilY1"/>
    <property type="match status" value="1"/>
</dbReference>
<dbReference type="GO" id="GO:0046872">
    <property type="term" value="F:metal ion binding"/>
    <property type="evidence" value="ECO:0007669"/>
    <property type="project" value="UniProtKB-KW"/>
</dbReference>
<organism evidence="7">
    <name type="scientific">Cupriavidus oxalaticus</name>
    <dbReference type="NCBI Taxonomy" id="96344"/>
    <lineage>
        <taxon>Bacteria</taxon>
        <taxon>Pseudomonadati</taxon>
        <taxon>Pseudomonadota</taxon>
        <taxon>Betaproteobacteria</taxon>
        <taxon>Burkholderiales</taxon>
        <taxon>Burkholderiaceae</taxon>
        <taxon>Cupriavidus</taxon>
    </lineage>
</organism>
<evidence type="ECO:0000259" key="5">
    <source>
        <dbReference type="PROSITE" id="PS50234"/>
    </source>
</evidence>
<feature type="domain" description="VWFA" evidence="5">
    <location>
        <begin position="47"/>
        <end position="322"/>
    </location>
</feature>
<dbReference type="OrthoDB" id="7156875at2"/>
<proteinExistence type="predicted"/>
<feature type="signal peptide" evidence="4">
    <location>
        <begin position="1"/>
        <end position="29"/>
    </location>
</feature>
<keyword evidence="8" id="KW-1185">Reference proteome</keyword>
<evidence type="ECO:0000313" key="6">
    <source>
        <dbReference type="EMBL" id="QRQ94640.1"/>
    </source>
</evidence>
<accession>A0A375G0E1</accession>
<evidence type="ECO:0000313" key="8">
    <source>
        <dbReference type="Proteomes" id="UP000623307"/>
    </source>
</evidence>
<dbReference type="EMBL" id="CP069812">
    <property type="protein sequence ID" value="QRQ94640.1"/>
    <property type="molecule type" value="Genomic_DNA"/>
</dbReference>
<keyword evidence="2" id="KW-0106">Calcium</keyword>
<dbReference type="Proteomes" id="UP000623307">
    <property type="component" value="Chromosome 2"/>
</dbReference>
<evidence type="ECO:0000256" key="1">
    <source>
        <dbReference type="ARBA" id="ARBA00022723"/>
    </source>
</evidence>
<feature type="chain" id="PRO_5017027645" evidence="4">
    <location>
        <begin position="30"/>
        <end position="1080"/>
    </location>
</feature>
<feature type="region of interest" description="Disordered" evidence="3">
    <location>
        <begin position="1041"/>
        <end position="1080"/>
    </location>
</feature>
<dbReference type="RefSeq" id="WP_063236727.1">
    <property type="nucleotide sequence ID" value="NZ_CP069810.1"/>
</dbReference>
<gene>
    <name evidence="7" type="ORF">CO2235_20113</name>
    <name evidence="6" type="ORF">JTE92_14160</name>
</gene>
<dbReference type="InterPro" id="IPR008707">
    <property type="entry name" value="B-propeller_PilY1"/>
</dbReference>
<dbReference type="EMBL" id="OGUS01000120">
    <property type="protein sequence ID" value="SPC14123.1"/>
    <property type="molecule type" value="Genomic_DNA"/>
</dbReference>
<name>A0A375G0E1_9BURK</name>
<dbReference type="InterPro" id="IPR002035">
    <property type="entry name" value="VWF_A"/>
</dbReference>
<dbReference type="PROSITE" id="PS50234">
    <property type="entry name" value="VWFA"/>
    <property type="match status" value="1"/>
</dbReference>
<keyword evidence="4" id="KW-0732">Signal</keyword>
<reference evidence="6 8" key="2">
    <citation type="submission" date="2021-02" db="EMBL/GenBank/DDBJ databases">
        <title>Complete Genome Sequence of Cupriavidus oxalaticus Strain Ox1, a Soil Oxalate-Degrading Species.</title>
        <authorList>
            <person name="Palmieri F."/>
            <person name="Udriet P."/>
            <person name="Deuasquier M."/>
            <person name="Beaudoing E."/>
            <person name="Johnson S.L."/>
            <person name="Davenport K.W."/>
            <person name="Chain P.S."/>
            <person name="Bindschedler S."/>
            <person name="Junier P."/>
        </authorList>
    </citation>
    <scope>NUCLEOTIDE SEQUENCE [LARGE SCALE GENOMIC DNA]</scope>
    <source>
        <strain evidence="6 8">Ox1</strain>
    </source>
</reference>
<evidence type="ECO:0000256" key="2">
    <source>
        <dbReference type="ARBA" id="ARBA00022837"/>
    </source>
</evidence>
<dbReference type="AlphaFoldDB" id="A0A375G0E1"/>
<protein>
    <submittedName>
        <fullName evidence="6">Pilus assembly protein PilY</fullName>
    </submittedName>
    <submittedName>
        <fullName evidence="7">Type 4 fimbrial biogenesis PilY1 signal peptide</fullName>
    </submittedName>
</protein>
<evidence type="ECO:0000256" key="4">
    <source>
        <dbReference type="SAM" id="SignalP"/>
    </source>
</evidence>
<evidence type="ECO:0000256" key="3">
    <source>
        <dbReference type="SAM" id="MobiDB-lite"/>
    </source>
</evidence>
<keyword evidence="1" id="KW-0479">Metal-binding</keyword>
<feature type="compositionally biased region" description="Gly residues" evidence="3">
    <location>
        <begin position="1041"/>
        <end position="1050"/>
    </location>
</feature>
<dbReference type="GeneID" id="303490681"/>
<dbReference type="Proteomes" id="UP000256862">
    <property type="component" value="Chromosome CO2235"/>
</dbReference>
<evidence type="ECO:0000313" key="7">
    <source>
        <dbReference type="EMBL" id="SPC14123.1"/>
    </source>
</evidence>